<dbReference type="OrthoDB" id="268763at2759"/>
<sequence length="444" mass="50630">MEPAPKVEKDFSAQVDSQLPVAESLASAGKLVEALESLATLEKQTRNSADTASNTRILIANVTMCFNAKEWKFLGERVVLLSKKHGLLKGAVSKMIQEAMSLLDKTPNVATKLELIETLRTVTDGKIFVEVERARLTMILSKIRETEGKIVEAADILQELQVETFGSMDKREKTEFILEQMRLTLAKKDYPRVLIISRKISLKFFEDVAQHDLKLRFYELMIQYSIHENLFLNTCKHYRHIYDTPAVKNDQKLWSAALQNVVFFVILSPFDNEQSDLIHRIYEDANLSKLGLLKDLVKCFVTNELVRWPKIEEIYGPTLKATSVFDKSEGGQARLKALHERVIEHNIRVIAKYYTRISIKRLTQLLDLSVQDSEEFLSKLVVSKTIHAKMDRPAGIINFVPRKTPNTVLNDWSSNINQLLSLISKTTHLIAKEEMVASITQSKN</sequence>
<reference evidence="4 5" key="1">
    <citation type="journal article" date="2019" name="Sci. Rep.">
        <title>Comparative genomics of chytrid fungi reveal insights into the obligate biotrophic and pathogenic lifestyle of Synchytrium endobioticum.</title>
        <authorList>
            <person name="van de Vossenberg B.T.L.H."/>
            <person name="Warris S."/>
            <person name="Nguyen H.D.T."/>
            <person name="van Gent-Pelzer M.P.E."/>
            <person name="Joly D.L."/>
            <person name="van de Geest H.C."/>
            <person name="Bonants P.J.M."/>
            <person name="Smith D.S."/>
            <person name="Levesque C.A."/>
            <person name="van der Lee T.A.J."/>
        </authorList>
    </citation>
    <scope>NUCLEOTIDE SEQUENCE [LARGE SCALE GENOMIC DNA]</scope>
    <source>
        <strain evidence="4 5">CBS 675.73</strain>
    </source>
</reference>
<dbReference type="InterPro" id="IPR000717">
    <property type="entry name" value="PCI_dom"/>
</dbReference>
<dbReference type="InterPro" id="IPR054559">
    <property type="entry name" value="PSMD12-CSN4-like_N"/>
</dbReference>
<dbReference type="GO" id="GO:0008541">
    <property type="term" value="C:proteasome regulatory particle, lid subcomplex"/>
    <property type="evidence" value="ECO:0007669"/>
    <property type="project" value="TreeGrafter"/>
</dbReference>
<dbReference type="STRING" id="246404.A0A507FM83"/>
<evidence type="ECO:0000256" key="1">
    <source>
        <dbReference type="ARBA" id="ARBA00006397"/>
    </source>
</evidence>
<dbReference type="Pfam" id="PF18098">
    <property type="entry name" value="RPN5_C"/>
    <property type="match status" value="1"/>
</dbReference>
<dbReference type="GO" id="GO:0005737">
    <property type="term" value="C:cytoplasm"/>
    <property type="evidence" value="ECO:0007669"/>
    <property type="project" value="TreeGrafter"/>
</dbReference>
<feature type="domain" description="PCI" evidence="3">
    <location>
        <begin position="233"/>
        <end position="404"/>
    </location>
</feature>
<proteinExistence type="inferred from homology"/>
<dbReference type="PANTHER" id="PTHR10855">
    <property type="entry name" value="26S PROTEASOME NON-ATPASE REGULATORY SUBUNIT 12/COP9 SIGNALOSOME COMPLEX SUBUNIT 4"/>
    <property type="match status" value="1"/>
</dbReference>
<keyword evidence="5" id="KW-1185">Reference proteome</keyword>
<dbReference type="SUPFAM" id="SSF46785">
    <property type="entry name" value="Winged helix' DNA-binding domain"/>
    <property type="match status" value="1"/>
</dbReference>
<comment type="caution">
    <text evidence="4">The sequence shown here is derived from an EMBL/GenBank/DDBJ whole genome shotgun (WGS) entry which is preliminary data.</text>
</comment>
<evidence type="ECO:0000313" key="5">
    <source>
        <dbReference type="Proteomes" id="UP000320333"/>
    </source>
</evidence>
<name>A0A507FM83_9FUNG</name>
<evidence type="ECO:0000256" key="2">
    <source>
        <dbReference type="ARBA" id="ARBA00022942"/>
    </source>
</evidence>
<dbReference type="EMBL" id="QEAP01000044">
    <property type="protein sequence ID" value="TPX76538.1"/>
    <property type="molecule type" value="Genomic_DNA"/>
</dbReference>
<keyword evidence="2" id="KW-0647">Proteasome</keyword>
<evidence type="ECO:0000259" key="3">
    <source>
        <dbReference type="PROSITE" id="PS50250"/>
    </source>
</evidence>
<dbReference type="Gene3D" id="1.10.10.10">
    <property type="entry name" value="Winged helix-like DNA-binding domain superfamily/Winged helix DNA-binding domain"/>
    <property type="match status" value="1"/>
</dbReference>
<dbReference type="Pfam" id="PF22241">
    <property type="entry name" value="PSMD12-CSN4_N"/>
    <property type="match status" value="1"/>
</dbReference>
<gene>
    <name evidence="4" type="ORF">CcCBS67573_g02186</name>
</gene>
<dbReference type="InterPro" id="IPR040896">
    <property type="entry name" value="RPN5_C"/>
</dbReference>
<dbReference type="PANTHER" id="PTHR10855:SF1">
    <property type="entry name" value="26S PROTEASOME NON-ATPASE REGULATORY SUBUNIT 12"/>
    <property type="match status" value="1"/>
</dbReference>
<dbReference type="Proteomes" id="UP000320333">
    <property type="component" value="Unassembled WGS sequence"/>
</dbReference>
<dbReference type="PROSITE" id="PS50250">
    <property type="entry name" value="PCI"/>
    <property type="match status" value="1"/>
</dbReference>
<dbReference type="Pfam" id="PF01399">
    <property type="entry name" value="PCI"/>
    <property type="match status" value="1"/>
</dbReference>
<dbReference type="InterPro" id="IPR040134">
    <property type="entry name" value="PSMD12/CSN4"/>
</dbReference>
<dbReference type="AlphaFoldDB" id="A0A507FM83"/>
<dbReference type="SMART" id="SM00088">
    <property type="entry name" value="PINT"/>
    <property type="match status" value="1"/>
</dbReference>
<dbReference type="InterPro" id="IPR036388">
    <property type="entry name" value="WH-like_DNA-bd_sf"/>
</dbReference>
<organism evidence="4 5">
    <name type="scientific">Chytriomyces confervae</name>
    <dbReference type="NCBI Taxonomy" id="246404"/>
    <lineage>
        <taxon>Eukaryota</taxon>
        <taxon>Fungi</taxon>
        <taxon>Fungi incertae sedis</taxon>
        <taxon>Chytridiomycota</taxon>
        <taxon>Chytridiomycota incertae sedis</taxon>
        <taxon>Chytridiomycetes</taxon>
        <taxon>Chytridiales</taxon>
        <taxon>Chytriomycetaceae</taxon>
        <taxon>Chytriomyces</taxon>
    </lineage>
</organism>
<protein>
    <recommendedName>
        <fullName evidence="3">PCI domain-containing protein</fullName>
    </recommendedName>
</protein>
<evidence type="ECO:0000313" key="4">
    <source>
        <dbReference type="EMBL" id="TPX76538.1"/>
    </source>
</evidence>
<dbReference type="InterPro" id="IPR036390">
    <property type="entry name" value="WH_DNA-bd_sf"/>
</dbReference>
<accession>A0A507FM83</accession>
<comment type="similarity">
    <text evidence="1">Belongs to the proteasome subunit p55 family.</text>
</comment>
<dbReference type="GO" id="GO:0005634">
    <property type="term" value="C:nucleus"/>
    <property type="evidence" value="ECO:0007669"/>
    <property type="project" value="UniProtKB-ARBA"/>
</dbReference>
<dbReference type="FunFam" id="1.10.10.10:FF:000070">
    <property type="entry name" value="26S proteasome non-ATPase regulatory subunit 12"/>
    <property type="match status" value="1"/>
</dbReference>